<dbReference type="EMBL" id="CAJFDI010000006">
    <property type="protein sequence ID" value="CAD5234908.1"/>
    <property type="molecule type" value="Genomic_DNA"/>
</dbReference>
<gene>
    <name evidence="5" type="ORF">BXYJ_LOCUS14999</name>
</gene>
<dbReference type="PANTHER" id="PTHR22891">
    <property type="entry name" value="EUKARYOTIC TRANSLATION INITIATION FACTOR 2C"/>
    <property type="match status" value="1"/>
</dbReference>
<protein>
    <submittedName>
        <fullName evidence="5">(pine wood nematode) hypothetical protein</fullName>
    </submittedName>
</protein>
<dbReference type="InterPro" id="IPR003165">
    <property type="entry name" value="Piwi"/>
</dbReference>
<evidence type="ECO:0000313" key="5">
    <source>
        <dbReference type="EMBL" id="CAD5234908.1"/>
    </source>
</evidence>
<dbReference type="InterPro" id="IPR032473">
    <property type="entry name" value="Argonaute_Mid_dom"/>
</dbReference>
<evidence type="ECO:0000313" key="8">
    <source>
        <dbReference type="WBParaSite" id="BXY_0328600.1"/>
    </source>
</evidence>
<dbReference type="InterPro" id="IPR036397">
    <property type="entry name" value="RNaseH_sf"/>
</dbReference>
<dbReference type="Pfam" id="PF16487">
    <property type="entry name" value="ArgoMid"/>
    <property type="match status" value="1"/>
</dbReference>
<dbReference type="Pfam" id="PF16488">
    <property type="entry name" value="ArgoL2"/>
    <property type="match status" value="1"/>
</dbReference>
<dbReference type="Gene3D" id="2.170.260.10">
    <property type="entry name" value="paz domain"/>
    <property type="match status" value="1"/>
</dbReference>
<reference evidence="5" key="2">
    <citation type="submission" date="2020-09" db="EMBL/GenBank/DDBJ databases">
        <authorList>
            <person name="Kikuchi T."/>
        </authorList>
    </citation>
    <scope>NUCLEOTIDE SEQUENCE</scope>
    <source>
        <strain evidence="5">Ka4C1</strain>
    </source>
</reference>
<dbReference type="InterPro" id="IPR036085">
    <property type="entry name" value="PAZ_dom_sf"/>
</dbReference>
<dbReference type="SUPFAM" id="SSF101690">
    <property type="entry name" value="PAZ domain"/>
    <property type="match status" value="1"/>
</dbReference>
<dbReference type="AlphaFoldDB" id="A0A1I7RRD9"/>
<dbReference type="Pfam" id="PF16486">
    <property type="entry name" value="ArgoN"/>
    <property type="match status" value="1"/>
</dbReference>
<dbReference type="Proteomes" id="UP000095284">
    <property type="component" value="Unplaced"/>
</dbReference>
<dbReference type="SMR" id="A0A1I7RRD9"/>
<evidence type="ECO:0000259" key="4">
    <source>
        <dbReference type="PROSITE" id="PS50822"/>
    </source>
</evidence>
<dbReference type="Gene3D" id="3.40.50.2300">
    <property type="match status" value="1"/>
</dbReference>
<dbReference type="WBParaSite" id="BXY_0328600.1">
    <property type="protein sequence ID" value="BXY_0328600.1"/>
    <property type="gene ID" value="BXY_0328600"/>
</dbReference>
<dbReference type="Pfam" id="PF08699">
    <property type="entry name" value="ArgoL1"/>
    <property type="match status" value="1"/>
</dbReference>
<proteinExistence type="inferred from homology"/>
<evidence type="ECO:0000256" key="2">
    <source>
        <dbReference type="ARBA" id="ARBA00023158"/>
    </source>
</evidence>
<dbReference type="FunFam" id="2.170.260.10:FF:000001">
    <property type="entry name" value="Protein argonaute-2"/>
    <property type="match status" value="1"/>
</dbReference>
<dbReference type="InterPro" id="IPR003100">
    <property type="entry name" value="PAZ_dom"/>
</dbReference>
<comment type="similarity">
    <text evidence="1">Belongs to the argonaute family. Ago subfamily.</text>
</comment>
<dbReference type="CDD" id="cd02846">
    <property type="entry name" value="PAZ_argonaute_like"/>
    <property type="match status" value="1"/>
</dbReference>
<dbReference type="Proteomes" id="UP000659654">
    <property type="component" value="Unassembled WGS sequence"/>
</dbReference>
<keyword evidence="7" id="KW-1185">Reference proteome</keyword>
<evidence type="ECO:0000256" key="1">
    <source>
        <dbReference type="ARBA" id="ARBA00008201"/>
    </source>
</evidence>
<dbReference type="SUPFAM" id="SSF53098">
    <property type="entry name" value="Ribonuclease H-like"/>
    <property type="match status" value="1"/>
</dbReference>
<dbReference type="PROSITE" id="PS50821">
    <property type="entry name" value="PAZ"/>
    <property type="match status" value="1"/>
</dbReference>
<dbReference type="CDD" id="cd04657">
    <property type="entry name" value="Piwi_ago-like"/>
    <property type="match status" value="1"/>
</dbReference>
<dbReference type="Proteomes" id="UP000582659">
    <property type="component" value="Unassembled WGS sequence"/>
</dbReference>
<dbReference type="InterPro" id="IPR014811">
    <property type="entry name" value="ArgoL1"/>
</dbReference>
<dbReference type="EMBL" id="CAJFCV020000006">
    <property type="protein sequence ID" value="CAG9130968.1"/>
    <property type="molecule type" value="Genomic_DNA"/>
</dbReference>
<dbReference type="Pfam" id="PF02170">
    <property type="entry name" value="PAZ"/>
    <property type="match status" value="1"/>
</dbReference>
<evidence type="ECO:0000313" key="7">
    <source>
        <dbReference type="Proteomes" id="UP000659654"/>
    </source>
</evidence>
<feature type="domain" description="PAZ" evidence="3">
    <location>
        <begin position="319"/>
        <end position="439"/>
    </location>
</feature>
<dbReference type="PROSITE" id="PS50822">
    <property type="entry name" value="PIWI"/>
    <property type="match status" value="1"/>
</dbReference>
<dbReference type="SMART" id="SM00949">
    <property type="entry name" value="PAZ"/>
    <property type="match status" value="1"/>
</dbReference>
<dbReference type="InterPro" id="IPR032472">
    <property type="entry name" value="ArgoL2"/>
</dbReference>
<dbReference type="SMART" id="SM01163">
    <property type="entry name" value="DUF1785"/>
    <property type="match status" value="1"/>
</dbReference>
<dbReference type="InterPro" id="IPR032474">
    <property type="entry name" value="Argonaute_N"/>
</dbReference>
<evidence type="ECO:0000259" key="3">
    <source>
        <dbReference type="PROSITE" id="PS50821"/>
    </source>
</evidence>
<feature type="domain" description="Piwi" evidence="4">
    <location>
        <begin position="613"/>
        <end position="914"/>
    </location>
</feature>
<dbReference type="InterPro" id="IPR045246">
    <property type="entry name" value="Piwi_ago-like"/>
</dbReference>
<dbReference type="Gene3D" id="3.30.420.10">
    <property type="entry name" value="Ribonuclease H-like superfamily/Ribonuclease H"/>
    <property type="match status" value="1"/>
</dbReference>
<organism evidence="6 8">
    <name type="scientific">Bursaphelenchus xylophilus</name>
    <name type="common">Pinewood nematode worm</name>
    <name type="synonym">Aphelenchoides xylophilus</name>
    <dbReference type="NCBI Taxonomy" id="6326"/>
    <lineage>
        <taxon>Eukaryota</taxon>
        <taxon>Metazoa</taxon>
        <taxon>Ecdysozoa</taxon>
        <taxon>Nematoda</taxon>
        <taxon>Chromadorea</taxon>
        <taxon>Rhabditida</taxon>
        <taxon>Tylenchina</taxon>
        <taxon>Tylenchomorpha</taxon>
        <taxon>Aphelenchoidea</taxon>
        <taxon>Aphelenchoididae</taxon>
        <taxon>Bursaphelenchus</taxon>
    </lineage>
</organism>
<evidence type="ECO:0000313" key="6">
    <source>
        <dbReference type="Proteomes" id="UP000095284"/>
    </source>
</evidence>
<accession>A0A1I7RRD9</accession>
<dbReference type="Pfam" id="PF02171">
    <property type="entry name" value="Piwi"/>
    <property type="match status" value="1"/>
</dbReference>
<name>A0A1I7RRD9_BURXY</name>
<reference evidence="8" key="1">
    <citation type="submission" date="2016-11" db="UniProtKB">
        <authorList>
            <consortium name="WormBaseParasite"/>
        </authorList>
    </citation>
    <scope>IDENTIFICATION</scope>
</reference>
<dbReference type="OrthoDB" id="10252740at2759"/>
<sequence length="950" mass="108047">MLNYKFVVHNTCVCNKFVNMPSILHSLSDIWSSSQSEERTSFQSHTSLFTNDEIHDLSLNDDFRSFQSIIEEDEAYGDSLNHWDVSIDLESEKDLNSHPALNLPDLTGKTPLRPRAGTLGTKIDLKSNHFPVKLPSSEVYKYSATFLIRGLPKHIKRTVFNKIVENNPSFFSKYQTVFDGIESIYTKTLLDLDIEESRTLSTGVFTLFNRTEIFEVNVKFEERLSLKTLLSAFKGRCSMIRTAIPKNIQTVVDEIIRAKATLDFTSVGAMFFEKKAEINALLGCGRELWYGFFQLAVPIERCFSVNIDLSATTFHCAQPVIQLLAEILEVSVRALIEERKPLSEFHRCKFAKEIKGLKVEVSHLGNIRRRYRVLNVTKRSASNVKFPLDIAEDETMEITVAEYFHNKYQKLNAPHLPCLQVGNENKHVYLPLEVCDVMKGQRSSKRLNDNQTSRMIKATSMTAVERERKIEQLVAKSDRNNEFTDEFGVNVSSEMVQFEGRVLSPPQLLYRTPLNVSITEYRHSLPYKGVWDMRGKNFVQGVCVSSWAMVIFVGNNLCREECVQEFIRSFHTLANTSGMYVNPRPVFCKYASGVEQVEQIFQYLKRRYPNLQLLCAILPGKSPIYAELKRVGDTVFGIPTQCVKLPNVLKISAQTISNICLKVNSKLGGINSIVAPSLRPSLFNEPVVFMGARVIHSGHDDFKKRPSIAAVVGSIDGHPCKYAATVRTQQREEFIVDMAHMVRELLVSFYKNTGFKPVRIVMFRDGISQSQTLNVLRQEIIALRKALLMLEKDYNPGITYISVERTHHTRLFAVNPNDRIGRASNVPPGTVVDTTITQQDEYDFYLCSHAGIQGTSRPAHYHVLWDDNKISCNDLQTLIYHLCHTYARCTRSISIPAPAYYAHLVASRARLHLQPNEGCEEQNTSGEDENENINKSVTVHEDLANTMYFT</sequence>
<dbReference type="GO" id="GO:0003723">
    <property type="term" value="F:RNA binding"/>
    <property type="evidence" value="ECO:0007669"/>
    <property type="project" value="InterPro"/>
</dbReference>
<dbReference type="GO" id="GO:0031047">
    <property type="term" value="P:regulatory ncRNA-mediated gene silencing"/>
    <property type="evidence" value="ECO:0007669"/>
    <property type="project" value="UniProtKB-KW"/>
</dbReference>
<dbReference type="SMART" id="SM00950">
    <property type="entry name" value="Piwi"/>
    <property type="match status" value="1"/>
</dbReference>
<dbReference type="eggNOG" id="KOG1041">
    <property type="taxonomic scope" value="Eukaryota"/>
</dbReference>
<keyword evidence="2" id="KW-0943">RNA-mediated gene silencing</keyword>
<dbReference type="InterPro" id="IPR012337">
    <property type="entry name" value="RNaseH-like_sf"/>
</dbReference>